<keyword evidence="1" id="KW-0812">Transmembrane</keyword>
<comment type="caution">
    <text evidence="2">The sequence shown here is derived from an EMBL/GenBank/DDBJ whole genome shotgun (WGS) entry which is preliminary data.</text>
</comment>
<accession>A0A0G1XLU1</accession>
<protein>
    <submittedName>
        <fullName evidence="2">Uncharacterized protein</fullName>
    </submittedName>
</protein>
<dbReference type="AlphaFoldDB" id="A0A0G1XLU1"/>
<reference evidence="2 3" key="1">
    <citation type="journal article" date="2015" name="Nature">
        <title>rRNA introns, odd ribosomes, and small enigmatic genomes across a large radiation of phyla.</title>
        <authorList>
            <person name="Brown C.T."/>
            <person name="Hug L.A."/>
            <person name="Thomas B.C."/>
            <person name="Sharon I."/>
            <person name="Castelle C.J."/>
            <person name="Singh A."/>
            <person name="Wilkins M.J."/>
            <person name="Williams K.H."/>
            <person name="Banfield J.F."/>
        </authorList>
    </citation>
    <scope>NUCLEOTIDE SEQUENCE [LARGE SCALE GENOMIC DNA]</scope>
</reference>
<evidence type="ECO:0000313" key="2">
    <source>
        <dbReference type="EMBL" id="KKW31866.1"/>
    </source>
</evidence>
<organism evidence="2 3">
    <name type="scientific">Candidatus Uhrbacteria bacterium GW2011_GWA2_52_8d</name>
    <dbReference type="NCBI Taxonomy" id="1618979"/>
    <lineage>
        <taxon>Bacteria</taxon>
        <taxon>Candidatus Uhriibacteriota</taxon>
    </lineage>
</organism>
<feature type="transmembrane region" description="Helical" evidence="1">
    <location>
        <begin position="91"/>
        <end position="117"/>
    </location>
</feature>
<name>A0A0G1XLU1_9BACT</name>
<feature type="transmembrane region" description="Helical" evidence="1">
    <location>
        <begin position="52"/>
        <end position="71"/>
    </location>
</feature>
<keyword evidence="1" id="KW-1133">Transmembrane helix</keyword>
<sequence length="204" mass="23231">MALAIVLILIWNKRRDRTQYEKRPQVRNWVCRINRWLEPRVEGFSLFLRETVAMEILTIAAAVFCGFAWVWQWHSVVNNPNMGTTLRMLSALSNPLALTFSVALLYSALLLPVYLAIRRGLHERVRVYFGDEALAALRRIDYAAFQSLADDRLAELARAFAGASTGGAQAQILGARRQFWSAHNTVWGLNFSTRPTMGDYLRVS</sequence>
<proteinExistence type="predicted"/>
<evidence type="ECO:0000313" key="3">
    <source>
        <dbReference type="Proteomes" id="UP000034054"/>
    </source>
</evidence>
<gene>
    <name evidence="2" type="ORF">UY76_C0048G0004</name>
</gene>
<keyword evidence="1" id="KW-0472">Membrane</keyword>
<dbReference type="EMBL" id="LCRH01000048">
    <property type="protein sequence ID" value="KKW31866.1"/>
    <property type="molecule type" value="Genomic_DNA"/>
</dbReference>
<dbReference type="Proteomes" id="UP000034054">
    <property type="component" value="Unassembled WGS sequence"/>
</dbReference>
<evidence type="ECO:0000256" key="1">
    <source>
        <dbReference type="SAM" id="Phobius"/>
    </source>
</evidence>